<dbReference type="InterPro" id="IPR010291">
    <property type="entry name" value="Ion_channel_UNC-93"/>
</dbReference>
<sequence>MAQYTTEMVDFGKGYQNAAGPSPSTQTVDHRMSKKTILKNVVVVSFGFLFLFTSFQSLSNLQSSLNKDDGLGTGGLAIVYGALVVSCMFFPAFIVGQLGCKWTVALSMICYIVYMAANFYAVWGTMAVASVIVGLGAAPLWSAKCTYLTQTAVWYAKHTGATEDDVINRFFGFFFMVFQTSQVWGNLISSTVFSQRPENETIPTTEELARCGAAFDPTAPSNNNTNLARPPIEKVYIVCGIYIACSCVAFFIIAGLLDQIKLDKDKDIAKEDRKLSVNLLVATFRHWWNSPYQKLLMPLTIYSGIEQAFITGDYTKSFISCTLGIWNVGYVMICYGVVDAICSFTFGRLVQYVGHIPFFILAFLVHGGTLITLLLWQPDPDRVYLFYIFAALWGMGDAVIQTQINALYGYLFTKNTEAAFANYRLWESVGFILAFGYSAYLETRIKMYMAIGWLVLGMMMYCLVEIGDRMSKKSSHDIIKTKL</sequence>
<evidence type="ECO:0000256" key="6">
    <source>
        <dbReference type="ARBA" id="ARBA00023180"/>
    </source>
</evidence>
<keyword evidence="6" id="KW-0325">Glycoprotein</keyword>
<name>A0A210PE11_MIZYE</name>
<keyword evidence="9" id="KW-1185">Reference proteome</keyword>
<dbReference type="GO" id="GO:0043266">
    <property type="term" value="P:regulation of potassium ion transport"/>
    <property type="evidence" value="ECO:0007669"/>
    <property type="project" value="TreeGrafter"/>
</dbReference>
<comment type="caution">
    <text evidence="8">The sequence shown here is derived from an EMBL/GenBank/DDBJ whole genome shotgun (WGS) entry which is preliminary data.</text>
</comment>
<dbReference type="InterPro" id="IPR051951">
    <property type="entry name" value="UNC-93_regulatory"/>
</dbReference>
<feature type="transmembrane region" description="Helical" evidence="7">
    <location>
        <begin position="324"/>
        <end position="346"/>
    </location>
</feature>
<dbReference type="PANTHER" id="PTHR19444:SF13">
    <property type="entry name" value="PROTEIN UNC-93 HOMOLOG A"/>
    <property type="match status" value="1"/>
</dbReference>
<evidence type="ECO:0000256" key="4">
    <source>
        <dbReference type="ARBA" id="ARBA00022989"/>
    </source>
</evidence>
<comment type="similarity">
    <text evidence="2">Belongs to the unc-93 family.</text>
</comment>
<dbReference type="InterPro" id="IPR036259">
    <property type="entry name" value="MFS_trans_sf"/>
</dbReference>
<evidence type="ECO:0000256" key="2">
    <source>
        <dbReference type="ARBA" id="ARBA00009172"/>
    </source>
</evidence>
<reference evidence="8 9" key="1">
    <citation type="journal article" date="2017" name="Nat. Ecol. Evol.">
        <title>Scallop genome provides insights into evolution of bilaterian karyotype and development.</title>
        <authorList>
            <person name="Wang S."/>
            <person name="Zhang J."/>
            <person name="Jiao W."/>
            <person name="Li J."/>
            <person name="Xun X."/>
            <person name="Sun Y."/>
            <person name="Guo X."/>
            <person name="Huan P."/>
            <person name="Dong B."/>
            <person name="Zhang L."/>
            <person name="Hu X."/>
            <person name="Sun X."/>
            <person name="Wang J."/>
            <person name="Zhao C."/>
            <person name="Wang Y."/>
            <person name="Wang D."/>
            <person name="Huang X."/>
            <person name="Wang R."/>
            <person name="Lv J."/>
            <person name="Li Y."/>
            <person name="Zhang Z."/>
            <person name="Liu B."/>
            <person name="Lu W."/>
            <person name="Hui Y."/>
            <person name="Liang J."/>
            <person name="Zhou Z."/>
            <person name="Hou R."/>
            <person name="Li X."/>
            <person name="Liu Y."/>
            <person name="Li H."/>
            <person name="Ning X."/>
            <person name="Lin Y."/>
            <person name="Zhao L."/>
            <person name="Xing Q."/>
            <person name="Dou J."/>
            <person name="Li Y."/>
            <person name="Mao J."/>
            <person name="Guo H."/>
            <person name="Dou H."/>
            <person name="Li T."/>
            <person name="Mu C."/>
            <person name="Jiang W."/>
            <person name="Fu Q."/>
            <person name="Fu X."/>
            <person name="Miao Y."/>
            <person name="Liu J."/>
            <person name="Yu Q."/>
            <person name="Li R."/>
            <person name="Liao H."/>
            <person name="Li X."/>
            <person name="Kong Y."/>
            <person name="Jiang Z."/>
            <person name="Chourrout D."/>
            <person name="Li R."/>
            <person name="Bao Z."/>
        </authorList>
    </citation>
    <scope>NUCLEOTIDE SEQUENCE [LARGE SCALE GENOMIC DNA]</scope>
    <source>
        <strain evidence="8 9">PY_sf001</strain>
    </source>
</reference>
<dbReference type="GO" id="GO:0005886">
    <property type="term" value="C:plasma membrane"/>
    <property type="evidence" value="ECO:0007669"/>
    <property type="project" value="TreeGrafter"/>
</dbReference>
<feature type="transmembrane region" description="Helical" evidence="7">
    <location>
        <begin position="126"/>
        <end position="143"/>
    </location>
</feature>
<feature type="transmembrane region" description="Helical" evidence="7">
    <location>
        <begin position="75"/>
        <end position="95"/>
    </location>
</feature>
<evidence type="ECO:0000313" key="9">
    <source>
        <dbReference type="Proteomes" id="UP000242188"/>
    </source>
</evidence>
<dbReference type="GO" id="GO:0055120">
    <property type="term" value="C:striated muscle dense body"/>
    <property type="evidence" value="ECO:0007669"/>
    <property type="project" value="TreeGrafter"/>
</dbReference>
<evidence type="ECO:0000256" key="5">
    <source>
        <dbReference type="ARBA" id="ARBA00023136"/>
    </source>
</evidence>
<dbReference type="AlphaFoldDB" id="A0A210PE11"/>
<evidence type="ECO:0000256" key="7">
    <source>
        <dbReference type="SAM" id="Phobius"/>
    </source>
</evidence>
<dbReference type="CDD" id="cd17406">
    <property type="entry name" value="MFS_unc93A_like"/>
    <property type="match status" value="1"/>
</dbReference>
<feature type="transmembrane region" description="Helical" evidence="7">
    <location>
        <begin position="423"/>
        <end position="441"/>
    </location>
</feature>
<dbReference type="Proteomes" id="UP000242188">
    <property type="component" value="Unassembled WGS sequence"/>
</dbReference>
<dbReference type="EMBL" id="NEDP02076750">
    <property type="protein sequence ID" value="OWF34739.1"/>
    <property type="molecule type" value="Genomic_DNA"/>
</dbReference>
<organism evidence="8 9">
    <name type="scientific">Mizuhopecten yessoensis</name>
    <name type="common">Japanese scallop</name>
    <name type="synonym">Patinopecten yessoensis</name>
    <dbReference type="NCBI Taxonomy" id="6573"/>
    <lineage>
        <taxon>Eukaryota</taxon>
        <taxon>Metazoa</taxon>
        <taxon>Spiralia</taxon>
        <taxon>Lophotrochozoa</taxon>
        <taxon>Mollusca</taxon>
        <taxon>Bivalvia</taxon>
        <taxon>Autobranchia</taxon>
        <taxon>Pteriomorphia</taxon>
        <taxon>Pectinida</taxon>
        <taxon>Pectinoidea</taxon>
        <taxon>Pectinidae</taxon>
        <taxon>Mizuhopecten</taxon>
    </lineage>
</organism>
<dbReference type="Pfam" id="PF05978">
    <property type="entry name" value="UNC-93"/>
    <property type="match status" value="1"/>
</dbReference>
<gene>
    <name evidence="8" type="ORF">KP79_PYT14136</name>
</gene>
<feature type="transmembrane region" description="Helical" evidence="7">
    <location>
        <begin position="235"/>
        <end position="257"/>
    </location>
</feature>
<dbReference type="Gene3D" id="1.20.1250.20">
    <property type="entry name" value="MFS general substrate transporter like domains"/>
    <property type="match status" value="2"/>
</dbReference>
<feature type="transmembrane region" description="Helical" evidence="7">
    <location>
        <begin position="102"/>
        <end position="120"/>
    </location>
</feature>
<comment type="subcellular location">
    <subcellularLocation>
        <location evidence="1">Membrane</location>
        <topology evidence="1">Multi-pass membrane protein</topology>
    </subcellularLocation>
</comment>
<evidence type="ECO:0000256" key="1">
    <source>
        <dbReference type="ARBA" id="ARBA00004141"/>
    </source>
</evidence>
<dbReference type="PANTHER" id="PTHR19444">
    <property type="entry name" value="UNC-93 RELATED"/>
    <property type="match status" value="1"/>
</dbReference>
<feature type="transmembrane region" description="Helical" evidence="7">
    <location>
        <begin position="37"/>
        <end position="55"/>
    </location>
</feature>
<protein>
    <submittedName>
        <fullName evidence="8">Protein unc-93-like A</fullName>
    </submittedName>
</protein>
<proteinExistence type="inferred from homology"/>
<accession>A0A210PE11</accession>
<dbReference type="OrthoDB" id="78663at2759"/>
<feature type="transmembrane region" description="Helical" evidence="7">
    <location>
        <begin position="358"/>
        <end position="378"/>
    </location>
</feature>
<feature type="transmembrane region" description="Helical" evidence="7">
    <location>
        <begin position="447"/>
        <end position="464"/>
    </location>
</feature>
<keyword evidence="4 7" id="KW-1133">Transmembrane helix</keyword>
<evidence type="ECO:0000313" key="8">
    <source>
        <dbReference type="EMBL" id="OWF34739.1"/>
    </source>
</evidence>
<evidence type="ECO:0000256" key="3">
    <source>
        <dbReference type="ARBA" id="ARBA00022692"/>
    </source>
</evidence>
<dbReference type="SUPFAM" id="SSF103473">
    <property type="entry name" value="MFS general substrate transporter"/>
    <property type="match status" value="1"/>
</dbReference>
<keyword evidence="3 7" id="KW-0812">Transmembrane</keyword>
<feature type="transmembrane region" description="Helical" evidence="7">
    <location>
        <begin position="384"/>
        <end position="411"/>
    </location>
</feature>
<dbReference type="FunFam" id="1.20.1250.20:FF:000290">
    <property type="entry name" value="Unc-93 homolog A"/>
    <property type="match status" value="1"/>
</dbReference>
<keyword evidence="5 7" id="KW-0472">Membrane</keyword>
<dbReference type="GO" id="GO:0015459">
    <property type="term" value="F:potassium channel regulator activity"/>
    <property type="evidence" value="ECO:0007669"/>
    <property type="project" value="TreeGrafter"/>
</dbReference>
<dbReference type="GO" id="GO:0006937">
    <property type="term" value="P:regulation of muscle contraction"/>
    <property type="evidence" value="ECO:0007669"/>
    <property type="project" value="TreeGrafter"/>
</dbReference>